<dbReference type="SUPFAM" id="SSF53474">
    <property type="entry name" value="alpha/beta-Hydrolases"/>
    <property type="match status" value="1"/>
</dbReference>
<evidence type="ECO:0000256" key="3">
    <source>
        <dbReference type="ARBA" id="ARBA00022670"/>
    </source>
</evidence>
<dbReference type="Pfam" id="PF00450">
    <property type="entry name" value="Peptidase_S10"/>
    <property type="match status" value="1"/>
</dbReference>
<dbReference type="InterPro" id="IPR033124">
    <property type="entry name" value="Ser_caboxypep_his_AS"/>
</dbReference>
<dbReference type="InterPro" id="IPR018202">
    <property type="entry name" value="Ser_caboxypep_ser_AS"/>
</dbReference>
<dbReference type="Proteomes" id="UP000663880">
    <property type="component" value="Unassembled WGS sequence"/>
</dbReference>
<gene>
    <name evidence="9" type="ORF">PMACD_LOCUS2702</name>
</gene>
<organism evidence="9 10">
    <name type="scientific">Pieris macdunnoughi</name>
    <dbReference type="NCBI Taxonomy" id="345717"/>
    <lineage>
        <taxon>Eukaryota</taxon>
        <taxon>Metazoa</taxon>
        <taxon>Ecdysozoa</taxon>
        <taxon>Arthropoda</taxon>
        <taxon>Hexapoda</taxon>
        <taxon>Insecta</taxon>
        <taxon>Pterygota</taxon>
        <taxon>Neoptera</taxon>
        <taxon>Endopterygota</taxon>
        <taxon>Lepidoptera</taxon>
        <taxon>Glossata</taxon>
        <taxon>Ditrysia</taxon>
        <taxon>Papilionoidea</taxon>
        <taxon>Pieridae</taxon>
        <taxon>Pierinae</taxon>
        <taxon>Pieris</taxon>
    </lineage>
</organism>
<sequence>MKFIIILVICSSAYAKVLLSNDIIELNTTSQIDLPTYKPPVDTNIEPKCDSVNEIGGMLDCPEVKIVDNGTALILTPYIKMEQIAEARNLSEVDPKLFAGVKSYTGFFTVDEKYDSNSFFWYFPVEGKQVNETPWIIWLQGGPGASSLTGLFEEVGPLRVSKLGAIKRNPFTWIRNHSILFIDNPIGCGYSFTNHPDGYVSNMTTYSKHLLSTVKQFLQVFPELRSAPLYIAGESYAGKYVPALGIELHKAKSDGLLDVNLQGFLIGNAYVDPSMIRNVNRLFYYVGLMNEEQMKTIEPLMKAFQADIDAKNSVAAKTKWMQIVTVLLLLTHQPQAYNFLKDELTFGGFAQVLKSSEIKKAIHVGDIKYSFLNLTVNNKMAPDFLSSSQNLFEELLDNGYRVLSYCGHLDQLLPCISSAENHRTWQWRGRQKFIDSQRYPFMYNQKLAGWYKSGGNLTEAVVRGAGHMVPTDQPGRAQHLVTNWIYKRPLARINTFPEQLYLNEIFKNITSHS</sequence>
<feature type="signal peptide" evidence="8">
    <location>
        <begin position="1"/>
        <end position="15"/>
    </location>
</feature>
<feature type="chain" id="PRO_5032669820" description="Carboxypeptidase" evidence="8">
    <location>
        <begin position="16"/>
        <end position="513"/>
    </location>
</feature>
<proteinExistence type="inferred from homology"/>
<evidence type="ECO:0000256" key="7">
    <source>
        <dbReference type="RuleBase" id="RU361156"/>
    </source>
</evidence>
<dbReference type="EC" id="3.4.16.-" evidence="7"/>
<dbReference type="PROSITE" id="PS00560">
    <property type="entry name" value="CARBOXYPEPT_SER_HIS"/>
    <property type="match status" value="1"/>
</dbReference>
<dbReference type="PROSITE" id="PS00131">
    <property type="entry name" value="CARBOXYPEPT_SER_SER"/>
    <property type="match status" value="1"/>
</dbReference>
<evidence type="ECO:0000256" key="1">
    <source>
        <dbReference type="ARBA" id="ARBA00009431"/>
    </source>
</evidence>
<keyword evidence="5 7" id="KW-0378">Hydrolase</keyword>
<dbReference type="GO" id="GO:0004185">
    <property type="term" value="F:serine-type carboxypeptidase activity"/>
    <property type="evidence" value="ECO:0007669"/>
    <property type="project" value="UniProtKB-UniRule"/>
</dbReference>
<comment type="caution">
    <text evidence="9">The sequence shown here is derived from an EMBL/GenBank/DDBJ whole genome shotgun (WGS) entry which is preliminary data.</text>
</comment>
<keyword evidence="10" id="KW-1185">Reference proteome</keyword>
<dbReference type="GO" id="GO:0006508">
    <property type="term" value="P:proteolysis"/>
    <property type="evidence" value="ECO:0007669"/>
    <property type="project" value="UniProtKB-KW"/>
</dbReference>
<evidence type="ECO:0000256" key="5">
    <source>
        <dbReference type="ARBA" id="ARBA00022801"/>
    </source>
</evidence>
<name>A0A821NHA2_9NEOP</name>
<dbReference type="Gene3D" id="3.40.50.1820">
    <property type="entry name" value="alpha/beta hydrolase"/>
    <property type="match status" value="1"/>
</dbReference>
<comment type="similarity">
    <text evidence="1 7">Belongs to the peptidase S10 family.</text>
</comment>
<protein>
    <recommendedName>
        <fullName evidence="7">Carboxypeptidase</fullName>
        <ecNumber evidence="7">3.4.16.-</ecNumber>
    </recommendedName>
</protein>
<evidence type="ECO:0000313" key="9">
    <source>
        <dbReference type="EMBL" id="CAF4787517.1"/>
    </source>
</evidence>
<dbReference type="EMBL" id="CAJOBZ010000004">
    <property type="protein sequence ID" value="CAF4787517.1"/>
    <property type="molecule type" value="Genomic_DNA"/>
</dbReference>
<evidence type="ECO:0000256" key="2">
    <source>
        <dbReference type="ARBA" id="ARBA00022645"/>
    </source>
</evidence>
<keyword evidence="2 7" id="KW-0121">Carboxypeptidase</keyword>
<dbReference type="PRINTS" id="PR00724">
    <property type="entry name" value="CRBOXYPTASEC"/>
</dbReference>
<dbReference type="OrthoDB" id="443318at2759"/>
<keyword evidence="3 7" id="KW-0645">Protease</keyword>
<dbReference type="InterPro" id="IPR029058">
    <property type="entry name" value="AB_hydrolase_fold"/>
</dbReference>
<dbReference type="PANTHER" id="PTHR11802">
    <property type="entry name" value="SERINE PROTEASE FAMILY S10 SERINE CARBOXYPEPTIDASE"/>
    <property type="match status" value="1"/>
</dbReference>
<evidence type="ECO:0000256" key="8">
    <source>
        <dbReference type="SAM" id="SignalP"/>
    </source>
</evidence>
<evidence type="ECO:0000256" key="4">
    <source>
        <dbReference type="ARBA" id="ARBA00022729"/>
    </source>
</evidence>
<keyword evidence="6" id="KW-0325">Glycoprotein</keyword>
<reference evidence="9" key="1">
    <citation type="submission" date="2021-02" db="EMBL/GenBank/DDBJ databases">
        <authorList>
            <person name="Steward A R."/>
        </authorList>
    </citation>
    <scope>NUCLEOTIDE SEQUENCE</scope>
</reference>
<dbReference type="InterPro" id="IPR001563">
    <property type="entry name" value="Peptidase_S10"/>
</dbReference>
<evidence type="ECO:0000256" key="6">
    <source>
        <dbReference type="ARBA" id="ARBA00023180"/>
    </source>
</evidence>
<keyword evidence="4 8" id="KW-0732">Signal</keyword>
<evidence type="ECO:0000313" key="10">
    <source>
        <dbReference type="Proteomes" id="UP000663880"/>
    </source>
</evidence>
<dbReference type="AlphaFoldDB" id="A0A821NHA2"/>
<dbReference type="PANTHER" id="PTHR11802:SF472">
    <property type="entry name" value="SERINE CARBOXYPEPTIDASE CPVL-RELATED"/>
    <property type="match status" value="1"/>
</dbReference>
<accession>A0A821NHA2</accession>